<name>A0A9P8I7Y8_9PEZI</name>
<organism evidence="2 3">
    <name type="scientific">Glutinoglossum americanum</name>
    <dbReference type="NCBI Taxonomy" id="1670608"/>
    <lineage>
        <taxon>Eukaryota</taxon>
        <taxon>Fungi</taxon>
        <taxon>Dikarya</taxon>
        <taxon>Ascomycota</taxon>
        <taxon>Pezizomycotina</taxon>
        <taxon>Geoglossomycetes</taxon>
        <taxon>Geoglossales</taxon>
        <taxon>Geoglossaceae</taxon>
        <taxon>Glutinoglossum</taxon>
    </lineage>
</organism>
<dbReference type="AlphaFoldDB" id="A0A9P8I7Y8"/>
<feature type="region of interest" description="Disordered" evidence="1">
    <location>
        <begin position="1"/>
        <end position="43"/>
    </location>
</feature>
<protein>
    <submittedName>
        <fullName evidence="2">Uncharacterized protein</fullName>
    </submittedName>
</protein>
<feature type="compositionally biased region" description="Pro residues" evidence="1">
    <location>
        <begin position="34"/>
        <end position="43"/>
    </location>
</feature>
<reference evidence="2" key="1">
    <citation type="submission" date="2021-03" db="EMBL/GenBank/DDBJ databases">
        <title>Comparative genomics and phylogenomic investigation of the class Geoglossomycetes provide insights into ecological specialization and systematics.</title>
        <authorList>
            <person name="Melie T."/>
            <person name="Pirro S."/>
            <person name="Miller A.N."/>
            <person name="Quandt A."/>
        </authorList>
    </citation>
    <scope>NUCLEOTIDE SEQUENCE</scope>
    <source>
        <strain evidence="2">GBOQ0MN5Z8</strain>
    </source>
</reference>
<dbReference type="OrthoDB" id="5409271at2759"/>
<gene>
    <name evidence="2" type="ORF">FGG08_000910</name>
</gene>
<dbReference type="Proteomes" id="UP000698800">
    <property type="component" value="Unassembled WGS sequence"/>
</dbReference>
<dbReference type="EMBL" id="JAGHQL010000011">
    <property type="protein sequence ID" value="KAH0544984.1"/>
    <property type="molecule type" value="Genomic_DNA"/>
</dbReference>
<evidence type="ECO:0000256" key="1">
    <source>
        <dbReference type="SAM" id="MobiDB-lite"/>
    </source>
</evidence>
<proteinExistence type="predicted"/>
<evidence type="ECO:0000313" key="2">
    <source>
        <dbReference type="EMBL" id="KAH0544984.1"/>
    </source>
</evidence>
<evidence type="ECO:0000313" key="3">
    <source>
        <dbReference type="Proteomes" id="UP000698800"/>
    </source>
</evidence>
<accession>A0A9P8I7Y8</accession>
<comment type="caution">
    <text evidence="2">The sequence shown here is derived from an EMBL/GenBank/DDBJ whole genome shotgun (WGS) entry which is preliminary data.</text>
</comment>
<keyword evidence="3" id="KW-1185">Reference proteome</keyword>
<sequence length="230" mass="24744">MAHPDSHIFMDLPQSASRLHRKLQPNDANSRLSPPTPQPFPGLTVLPPPAYTPTPQTVQHLVSAYADPYADESESEEDEYYEPPPPITIKVDAPLKIIGHANIVCSDTQTMTTRLASAVVASIQRTFAAAGATANARPLDVAVGCGVTIAGSKNIVGDGMAKVFAAKAAALERNASSERAADIESRKRRAESVSTMHSIYREGMQCSDIEESYNRSHLEFSLRNGGTAEK</sequence>